<dbReference type="PANTHER" id="PTHR21109">
    <property type="entry name" value="MITOCHONDRIAL 28S RIBOSOMAL PROTEIN S21"/>
    <property type="match status" value="1"/>
</dbReference>
<dbReference type="Gene3D" id="1.20.5.1150">
    <property type="entry name" value="Ribosomal protein S8"/>
    <property type="match status" value="1"/>
</dbReference>
<comment type="caution">
    <text evidence="7">The sequence shown here is derived from an EMBL/GenBank/DDBJ whole genome shotgun (WGS) entry which is preliminary data.</text>
</comment>
<dbReference type="GO" id="GO:0005840">
    <property type="term" value="C:ribosome"/>
    <property type="evidence" value="ECO:0007669"/>
    <property type="project" value="UniProtKB-KW"/>
</dbReference>
<protein>
    <recommendedName>
        <fullName evidence="4 5">Small ribosomal subunit protein bS21</fullName>
    </recommendedName>
</protein>
<comment type="similarity">
    <text evidence="1 5 6">Belongs to the bacterial ribosomal protein bS21 family.</text>
</comment>
<keyword evidence="3 5" id="KW-0687">Ribonucleoprotein</keyword>
<organism evidence="7 8">
    <name type="scientific">Kerstersia gyiorum</name>
    <dbReference type="NCBI Taxonomy" id="206506"/>
    <lineage>
        <taxon>Bacteria</taxon>
        <taxon>Pseudomonadati</taxon>
        <taxon>Pseudomonadota</taxon>
        <taxon>Betaproteobacteria</taxon>
        <taxon>Burkholderiales</taxon>
        <taxon>Alcaligenaceae</taxon>
        <taxon>Kerstersia</taxon>
    </lineage>
</organism>
<dbReference type="InterPro" id="IPR001911">
    <property type="entry name" value="Ribosomal_bS21"/>
</dbReference>
<evidence type="ECO:0000256" key="3">
    <source>
        <dbReference type="ARBA" id="ARBA00023274"/>
    </source>
</evidence>
<dbReference type="GO" id="GO:0003735">
    <property type="term" value="F:structural constituent of ribosome"/>
    <property type="evidence" value="ECO:0007669"/>
    <property type="project" value="InterPro"/>
</dbReference>
<dbReference type="Pfam" id="PF01165">
    <property type="entry name" value="Ribosomal_S21"/>
    <property type="match status" value="1"/>
</dbReference>
<dbReference type="PANTHER" id="PTHR21109:SF22">
    <property type="entry name" value="SMALL RIBOSOMAL SUBUNIT PROTEIN BS21"/>
    <property type="match status" value="1"/>
</dbReference>
<evidence type="ECO:0000313" key="7">
    <source>
        <dbReference type="EMBL" id="RZS69983.1"/>
    </source>
</evidence>
<dbReference type="InterPro" id="IPR038380">
    <property type="entry name" value="Ribosomal_bS21_sf"/>
</dbReference>
<dbReference type="AlphaFoldDB" id="A0A4V2F0G4"/>
<dbReference type="NCBIfam" id="TIGR00030">
    <property type="entry name" value="S21p"/>
    <property type="match status" value="1"/>
</dbReference>
<proteinExistence type="inferred from homology"/>
<evidence type="ECO:0000313" key="8">
    <source>
        <dbReference type="Proteomes" id="UP000292039"/>
    </source>
</evidence>
<reference evidence="7 8" key="1">
    <citation type="submission" date="2019-02" db="EMBL/GenBank/DDBJ databases">
        <title>Genomic Encyclopedia of Type Strains, Phase IV (KMG-IV): sequencing the most valuable type-strain genomes for metagenomic binning, comparative biology and taxonomic classification.</title>
        <authorList>
            <person name="Goeker M."/>
        </authorList>
    </citation>
    <scope>NUCLEOTIDE SEQUENCE [LARGE SCALE GENOMIC DNA]</scope>
    <source>
        <strain evidence="7 8">DSM 16618</strain>
    </source>
</reference>
<evidence type="ECO:0000256" key="4">
    <source>
        <dbReference type="ARBA" id="ARBA00035135"/>
    </source>
</evidence>
<evidence type="ECO:0000256" key="6">
    <source>
        <dbReference type="RuleBase" id="RU000667"/>
    </source>
</evidence>
<evidence type="ECO:0000256" key="2">
    <source>
        <dbReference type="ARBA" id="ARBA00022980"/>
    </source>
</evidence>
<dbReference type="GO" id="GO:1990904">
    <property type="term" value="C:ribonucleoprotein complex"/>
    <property type="evidence" value="ECO:0007669"/>
    <property type="project" value="UniProtKB-KW"/>
</dbReference>
<dbReference type="PRINTS" id="PR00976">
    <property type="entry name" value="RIBOSOMALS21"/>
</dbReference>
<gene>
    <name evidence="5" type="primary">rpsU</name>
    <name evidence="7" type="ORF">EV679_1369</name>
</gene>
<dbReference type="InterPro" id="IPR018278">
    <property type="entry name" value="Ribosomal_bS21_CS"/>
</dbReference>
<name>A0A4V2F0G4_9BURK</name>
<dbReference type="EMBL" id="SGWZ01000002">
    <property type="protein sequence ID" value="RZS69983.1"/>
    <property type="molecule type" value="Genomic_DNA"/>
</dbReference>
<dbReference type="GO" id="GO:0006412">
    <property type="term" value="P:translation"/>
    <property type="evidence" value="ECO:0007669"/>
    <property type="project" value="UniProtKB-UniRule"/>
</dbReference>
<dbReference type="PROSITE" id="PS01181">
    <property type="entry name" value="RIBOSOMAL_S21"/>
    <property type="match status" value="1"/>
</dbReference>
<keyword evidence="2 5" id="KW-0689">Ribosomal protein</keyword>
<accession>A0A4V2F0G4</accession>
<evidence type="ECO:0000256" key="5">
    <source>
        <dbReference type="HAMAP-Rule" id="MF_00358"/>
    </source>
</evidence>
<evidence type="ECO:0000256" key="1">
    <source>
        <dbReference type="ARBA" id="ARBA00006640"/>
    </source>
</evidence>
<dbReference type="Proteomes" id="UP000292039">
    <property type="component" value="Unassembled WGS sequence"/>
</dbReference>
<sequence>MFMRITRTGHFRRRNKRNCRVCAGERICNRRPFGGEATVRVLNLPRNVIESDDSVCTSFHPFFNCVIEFMPIVRLKENEPFEAALRRFKRTIEKTGLLTELRSREFYEKPTAERKRKHAAAVKRHYKRIRSQQLPPRLY</sequence>
<dbReference type="HAMAP" id="MF_00358">
    <property type="entry name" value="Ribosomal_bS21"/>
    <property type="match status" value="1"/>
</dbReference>